<dbReference type="Proteomes" id="UP000887576">
    <property type="component" value="Unplaced"/>
</dbReference>
<accession>A0AC34RLS2</accession>
<organism evidence="1 2">
    <name type="scientific">Panagrolaimus sp. JU765</name>
    <dbReference type="NCBI Taxonomy" id="591449"/>
    <lineage>
        <taxon>Eukaryota</taxon>
        <taxon>Metazoa</taxon>
        <taxon>Ecdysozoa</taxon>
        <taxon>Nematoda</taxon>
        <taxon>Chromadorea</taxon>
        <taxon>Rhabditida</taxon>
        <taxon>Tylenchina</taxon>
        <taxon>Panagrolaimomorpha</taxon>
        <taxon>Panagrolaimoidea</taxon>
        <taxon>Panagrolaimidae</taxon>
        <taxon>Panagrolaimus</taxon>
    </lineage>
</organism>
<sequence>MFSTYTVDSSGNARRKVALRRRKQNDFDDEFFDSKSFFQKVILDRFINRPLIVGTENASMQKTNSHV</sequence>
<proteinExistence type="predicted"/>
<evidence type="ECO:0000313" key="1">
    <source>
        <dbReference type="Proteomes" id="UP000887576"/>
    </source>
</evidence>
<reference evidence="2" key="1">
    <citation type="submission" date="2022-11" db="UniProtKB">
        <authorList>
            <consortium name="WormBaseParasite"/>
        </authorList>
    </citation>
    <scope>IDENTIFICATION</scope>
</reference>
<dbReference type="WBParaSite" id="JU765_v2.g8250.t1">
    <property type="protein sequence ID" value="JU765_v2.g8250.t1"/>
    <property type="gene ID" value="JU765_v2.g8250"/>
</dbReference>
<evidence type="ECO:0000313" key="2">
    <source>
        <dbReference type="WBParaSite" id="JU765_v2.g8250.t1"/>
    </source>
</evidence>
<name>A0AC34RLS2_9BILA</name>
<protein>
    <submittedName>
        <fullName evidence="2">Uncharacterized protein</fullName>
    </submittedName>
</protein>